<evidence type="ECO:0000313" key="10">
    <source>
        <dbReference type="Proteomes" id="UP001589890"/>
    </source>
</evidence>
<sequence>MHVPDGFLDAPTSIATGLIAAGAVGVSLRRASAEIRETGPALAGLTAAFVFAVQMVNFPVGAGTSGHLLGGALAAALVGPWTGVLVMSVVLLVQGLFFADGGLTALGTNITLMGVVSVLVGYVVTRSLLAVLPKRVGSVVPAAAVGALLAVPASALAFTGLYAAGGAVAIPMGKLAGAMVGWHLLIGLGEAAITAAVLSAVVATRPDLVYVARHLQPELVLIDADGNSSTVTADKPIAVNAGPRPLGIALAVTLLVAGGVSLFASAHPDGLEFVGESLGFGSSAQDSAVAGSPLADYGVSGIGNERVSGALAGIIGVLLTIGVGLAVAKLSSLRTAVRSDRAAKSEVNV</sequence>
<evidence type="ECO:0000259" key="8">
    <source>
        <dbReference type="Pfam" id="PF13190"/>
    </source>
</evidence>
<evidence type="ECO:0000313" key="9">
    <source>
        <dbReference type="EMBL" id="MFC0625750.1"/>
    </source>
</evidence>
<dbReference type="InterPro" id="IPR002751">
    <property type="entry name" value="CbiM/NikMN"/>
</dbReference>
<evidence type="ECO:0000256" key="5">
    <source>
        <dbReference type="ARBA" id="ARBA00022989"/>
    </source>
</evidence>
<feature type="transmembrane region" description="Helical" evidence="7">
    <location>
        <begin position="182"/>
        <end position="203"/>
    </location>
</feature>
<keyword evidence="3" id="KW-1003">Cell membrane</keyword>
<feature type="transmembrane region" description="Helical" evidence="7">
    <location>
        <begin position="72"/>
        <end position="97"/>
    </location>
</feature>
<dbReference type="Gene3D" id="1.10.1760.20">
    <property type="match status" value="1"/>
</dbReference>
<feature type="transmembrane region" description="Helical" evidence="7">
    <location>
        <begin position="7"/>
        <end position="28"/>
    </location>
</feature>
<keyword evidence="10" id="KW-1185">Reference proteome</keyword>
<dbReference type="Pfam" id="PF13190">
    <property type="entry name" value="PDGLE"/>
    <property type="match status" value="1"/>
</dbReference>
<evidence type="ECO:0000256" key="1">
    <source>
        <dbReference type="ARBA" id="ARBA00004651"/>
    </source>
</evidence>
<dbReference type="PANTHER" id="PTHR34229:SF1">
    <property type="entry name" value="METAL TRANSPORT PROTEIN HI_1621-RELATED"/>
    <property type="match status" value="1"/>
</dbReference>
<name>A0ABV6QMK1_9ACTN</name>
<evidence type="ECO:0000256" key="4">
    <source>
        <dbReference type="ARBA" id="ARBA00022692"/>
    </source>
</evidence>
<dbReference type="Pfam" id="PF01891">
    <property type="entry name" value="CbiM"/>
    <property type="match status" value="1"/>
</dbReference>
<keyword evidence="2" id="KW-0813">Transport</keyword>
<feature type="transmembrane region" description="Helical" evidence="7">
    <location>
        <begin position="40"/>
        <end position="60"/>
    </location>
</feature>
<keyword evidence="4 7" id="KW-0812">Transmembrane</keyword>
<keyword evidence="5 7" id="KW-1133">Transmembrane helix</keyword>
<reference evidence="9 10" key="1">
    <citation type="submission" date="2024-09" db="EMBL/GenBank/DDBJ databases">
        <authorList>
            <person name="Sun Q."/>
            <person name="Mori K."/>
        </authorList>
    </citation>
    <scope>NUCLEOTIDE SEQUENCE [LARGE SCALE GENOMIC DNA]</scope>
    <source>
        <strain evidence="9 10">CGMCC 1.15906</strain>
    </source>
</reference>
<gene>
    <name evidence="9" type="ORF">ACFFGN_16855</name>
</gene>
<dbReference type="EMBL" id="JBHLTC010000018">
    <property type="protein sequence ID" value="MFC0625750.1"/>
    <property type="molecule type" value="Genomic_DNA"/>
</dbReference>
<comment type="subcellular location">
    <subcellularLocation>
        <location evidence="1">Cell membrane</location>
        <topology evidence="1">Multi-pass membrane protein</topology>
    </subcellularLocation>
</comment>
<dbReference type="PANTHER" id="PTHR34229">
    <property type="entry name" value="METAL TRANSPORT PROTEIN HI_1621-RELATED"/>
    <property type="match status" value="1"/>
</dbReference>
<proteinExistence type="predicted"/>
<protein>
    <submittedName>
        <fullName evidence="9">Energy-coupling factor ABC transporter permease</fullName>
    </submittedName>
</protein>
<feature type="transmembrane region" description="Helical" evidence="7">
    <location>
        <begin position="246"/>
        <end position="266"/>
    </location>
</feature>
<evidence type="ECO:0000256" key="6">
    <source>
        <dbReference type="ARBA" id="ARBA00023136"/>
    </source>
</evidence>
<feature type="domain" description="PDGLE" evidence="8">
    <location>
        <begin position="246"/>
        <end position="330"/>
    </location>
</feature>
<evidence type="ECO:0000256" key="2">
    <source>
        <dbReference type="ARBA" id="ARBA00022448"/>
    </source>
</evidence>
<dbReference type="InterPro" id="IPR025937">
    <property type="entry name" value="PDGLE_dom"/>
</dbReference>
<keyword evidence="6 7" id="KW-0472">Membrane</keyword>
<dbReference type="Proteomes" id="UP001589890">
    <property type="component" value="Unassembled WGS sequence"/>
</dbReference>
<feature type="transmembrane region" description="Helical" evidence="7">
    <location>
        <begin position="136"/>
        <end position="162"/>
    </location>
</feature>
<feature type="transmembrane region" description="Helical" evidence="7">
    <location>
        <begin position="103"/>
        <end position="124"/>
    </location>
</feature>
<dbReference type="RefSeq" id="WP_380048480.1">
    <property type="nucleotide sequence ID" value="NZ_JBHLTC010000018.1"/>
</dbReference>
<feature type="transmembrane region" description="Helical" evidence="7">
    <location>
        <begin position="307"/>
        <end position="328"/>
    </location>
</feature>
<accession>A0ABV6QMK1</accession>
<organism evidence="9 10">
    <name type="scientific">Kribbella deserti</name>
    <dbReference type="NCBI Taxonomy" id="1926257"/>
    <lineage>
        <taxon>Bacteria</taxon>
        <taxon>Bacillati</taxon>
        <taxon>Actinomycetota</taxon>
        <taxon>Actinomycetes</taxon>
        <taxon>Propionibacteriales</taxon>
        <taxon>Kribbellaceae</taxon>
        <taxon>Kribbella</taxon>
    </lineage>
</organism>
<evidence type="ECO:0000256" key="3">
    <source>
        <dbReference type="ARBA" id="ARBA00022475"/>
    </source>
</evidence>
<evidence type="ECO:0000256" key="7">
    <source>
        <dbReference type="SAM" id="Phobius"/>
    </source>
</evidence>
<comment type="caution">
    <text evidence="9">The sequence shown here is derived from an EMBL/GenBank/DDBJ whole genome shotgun (WGS) entry which is preliminary data.</text>
</comment>